<dbReference type="SUPFAM" id="SSF52151">
    <property type="entry name" value="FabD/lysophospholipase-like"/>
    <property type="match status" value="1"/>
</dbReference>
<dbReference type="GO" id="GO:0016042">
    <property type="term" value="P:lipid catabolic process"/>
    <property type="evidence" value="ECO:0007669"/>
    <property type="project" value="UniProtKB-UniRule"/>
</dbReference>
<evidence type="ECO:0000256" key="1">
    <source>
        <dbReference type="ARBA" id="ARBA00023098"/>
    </source>
</evidence>
<evidence type="ECO:0000259" key="3">
    <source>
        <dbReference type="PROSITE" id="PS51635"/>
    </source>
</evidence>
<comment type="caution">
    <text evidence="4">The sequence shown here is derived from an EMBL/GenBank/DDBJ whole genome shotgun (WGS) entry which is preliminary data.</text>
</comment>
<feature type="short sequence motif" description="DGA/G" evidence="2">
    <location>
        <begin position="329"/>
        <end position="331"/>
    </location>
</feature>
<organism evidence="4 5">
    <name type="scientific">Caballeronia sordidicola</name>
    <name type="common">Burkholderia sordidicola</name>
    <dbReference type="NCBI Taxonomy" id="196367"/>
    <lineage>
        <taxon>Bacteria</taxon>
        <taxon>Pseudomonadati</taxon>
        <taxon>Pseudomonadota</taxon>
        <taxon>Betaproteobacteria</taxon>
        <taxon>Burkholderiales</taxon>
        <taxon>Burkholderiaceae</taxon>
        <taxon>Caballeronia</taxon>
    </lineage>
</organism>
<dbReference type="InterPro" id="IPR002641">
    <property type="entry name" value="PNPLA_dom"/>
</dbReference>
<keyword evidence="2" id="KW-0378">Hydrolase</keyword>
<proteinExistence type="predicted"/>
<comment type="caution">
    <text evidence="2">Lacks conserved residue(s) required for the propagation of feature annotation.</text>
</comment>
<name>A0A242MB35_CABSO</name>
<dbReference type="RefSeq" id="WP_256936060.1">
    <property type="nucleotide sequence ID" value="NZ_NBTZ01000137.1"/>
</dbReference>
<sequence>MPDDRSQSGPDAFGAIAAEICEYVDKEDPPPEGIFEIGIVLAGAISAGAYSSGVMDFLIEALDAWETAKEMERKTGKPQNEWSVPSHDVVLRVLAGASAGSMTAAIAAVALRYDFPHMDASAASAPGKSANPFYRAWVQDIDIRELLKSEDLSEQGTLVSLLDSTVLEQITNRALDYTAVPKSRPYLRERTRFIFSQANLRGVPYYLPIKSTYSAGLGMWMHKSYRSFAASYTSAVPKARRDDAILPMRNSSADPVWRLLGNAALGSGAFPVGLAAREEDRNISDLDYHFFTYIDPSTQKQVSKQLVPAWNAEGSTVVPPTRFKGFVVDGGTMDNEPLDFARMELAGQIEQNPRGGKEAIRALVMIDPFPDTLADVNNTIAGEHGDLFSSTFGLIGAWKNQARFDPADLALALMGDVYSRYLIAPSRRISQIDPRTETNGFDLASGCLGGFGGFLSEEFRRHDYLLGRRNCQQFLAQHFSMPAENPLYNSWSAASKKEWCISKELPIIPLVGKLRMEIPLPKWPTRPVELAPLRELLEARVVAVAGSALDMLKVSWLERNAARLGIMLLRKKLLGYAMDHVLSDLSKRNLPRVRA</sequence>
<keyword evidence="2" id="KW-0442">Lipid degradation</keyword>
<feature type="active site" description="Nucleophile" evidence="2">
    <location>
        <position position="98"/>
    </location>
</feature>
<feature type="domain" description="PNPLA" evidence="3">
    <location>
        <begin position="39"/>
        <end position="342"/>
    </location>
</feature>
<evidence type="ECO:0000313" key="4">
    <source>
        <dbReference type="EMBL" id="OTP68151.1"/>
    </source>
</evidence>
<gene>
    <name evidence="4" type="ORF">PAMC26577_34720</name>
</gene>
<feature type="active site" description="Proton acceptor" evidence="2">
    <location>
        <position position="329"/>
    </location>
</feature>
<evidence type="ECO:0000256" key="2">
    <source>
        <dbReference type="PROSITE-ProRule" id="PRU01161"/>
    </source>
</evidence>
<protein>
    <recommendedName>
        <fullName evidence="3">PNPLA domain-containing protein</fullName>
    </recommendedName>
</protein>
<dbReference type="GO" id="GO:0016787">
    <property type="term" value="F:hydrolase activity"/>
    <property type="evidence" value="ECO:0007669"/>
    <property type="project" value="UniProtKB-UniRule"/>
</dbReference>
<dbReference type="InterPro" id="IPR016035">
    <property type="entry name" value="Acyl_Trfase/lysoPLipase"/>
</dbReference>
<keyword evidence="1 2" id="KW-0443">Lipid metabolism</keyword>
<dbReference type="Proteomes" id="UP000195221">
    <property type="component" value="Unassembled WGS sequence"/>
</dbReference>
<dbReference type="AlphaFoldDB" id="A0A242MB35"/>
<feature type="short sequence motif" description="GXSXG" evidence="2">
    <location>
        <begin position="96"/>
        <end position="100"/>
    </location>
</feature>
<dbReference type="PROSITE" id="PS51635">
    <property type="entry name" value="PNPLA"/>
    <property type="match status" value="1"/>
</dbReference>
<dbReference type="EMBL" id="NBTZ01000137">
    <property type="protein sequence ID" value="OTP68151.1"/>
    <property type="molecule type" value="Genomic_DNA"/>
</dbReference>
<reference evidence="4 5" key="1">
    <citation type="submission" date="2017-03" db="EMBL/GenBank/DDBJ databases">
        <title>Genome analysis of strain PAMC 26577.</title>
        <authorList>
            <person name="Oh H.-M."/>
            <person name="Yang J.-A."/>
        </authorList>
    </citation>
    <scope>NUCLEOTIDE SEQUENCE [LARGE SCALE GENOMIC DNA]</scope>
    <source>
        <strain evidence="4 5">PAMC 26577</strain>
    </source>
</reference>
<accession>A0A242MB35</accession>
<evidence type="ECO:0000313" key="5">
    <source>
        <dbReference type="Proteomes" id="UP000195221"/>
    </source>
</evidence>